<evidence type="ECO:0000313" key="4">
    <source>
        <dbReference type="Proteomes" id="UP000281118"/>
    </source>
</evidence>
<dbReference type="InterPro" id="IPR050266">
    <property type="entry name" value="AB_hydrolase_sf"/>
</dbReference>
<dbReference type="Pfam" id="PF00561">
    <property type="entry name" value="Abhydrolase_1"/>
    <property type="match status" value="1"/>
</dbReference>
<sequence length="458" mass="48692">MWRKYLPSNVAALQEIFMNTEAGLQVRPGHCGDRPTPIEWSIEMNPPHTPPATPDRNNLSLLRRREILHVIALGSAAGLAACGGGGSHGGAVIGPGTGAGLGESPAAPPPAAPGAQSSATPATPAAAGGTSTSNDGGEIKASVIDLRLKVSNSPDVSLQVRDWQPSRNSGPVFVFLPGLGANARSFDGLAAGLSARSRVIATSRRGYGLSDKPLPEKTATQYYDVDTLVADLKAVLDALGVQRAVLGGHSIAGNELTRFAGLYPERTQGLIYLDTTFDYTATPDSVGEEPPKNLLLEEPKPTQEDARSLQAAIAFARRISKNWGPVQEANLRDSLEILADGSVSPGTPSEVNDAMETAAHSYSPDYESVRAPSLVVTALPSQPRDMFPWLELPLDAKTQESVADYISIFRRGRISDSNRLAASLRTTNRLTLDNASHGDFIMEREAEVLRAIQFMTWA</sequence>
<dbReference type="PANTHER" id="PTHR43798:SF33">
    <property type="entry name" value="HYDROLASE, PUTATIVE (AFU_ORTHOLOGUE AFUA_2G14860)-RELATED"/>
    <property type="match status" value="1"/>
</dbReference>
<feature type="domain" description="AB hydrolase-1" evidence="2">
    <location>
        <begin position="171"/>
        <end position="280"/>
    </location>
</feature>
<reference evidence="3 4" key="1">
    <citation type="submission" date="2018-12" db="EMBL/GenBank/DDBJ databases">
        <title>The genome sequences of Variovorax guangxiensis DSM 27352.</title>
        <authorList>
            <person name="Gao J."/>
            <person name="Sun J."/>
        </authorList>
    </citation>
    <scope>NUCLEOTIDE SEQUENCE [LARGE SCALE GENOMIC DNA]</scope>
    <source>
        <strain evidence="3 4">DSM 27352</strain>
    </source>
</reference>
<protein>
    <submittedName>
        <fullName evidence="3">Alpha/beta fold hydrolase</fullName>
    </submittedName>
</protein>
<name>A0A433MMM1_9BURK</name>
<feature type="compositionally biased region" description="Low complexity" evidence="1">
    <location>
        <begin position="113"/>
        <end position="133"/>
    </location>
</feature>
<dbReference type="PANTHER" id="PTHR43798">
    <property type="entry name" value="MONOACYLGLYCEROL LIPASE"/>
    <property type="match status" value="1"/>
</dbReference>
<gene>
    <name evidence="3" type="ORF">EJP67_19975</name>
</gene>
<dbReference type="Proteomes" id="UP000281118">
    <property type="component" value="Unassembled WGS sequence"/>
</dbReference>
<organism evidence="3 4">
    <name type="scientific">Variovorax guangxiensis</name>
    <dbReference type="NCBI Taxonomy" id="1775474"/>
    <lineage>
        <taxon>Bacteria</taxon>
        <taxon>Pseudomonadati</taxon>
        <taxon>Pseudomonadota</taxon>
        <taxon>Betaproteobacteria</taxon>
        <taxon>Burkholderiales</taxon>
        <taxon>Comamonadaceae</taxon>
        <taxon>Variovorax</taxon>
    </lineage>
</organism>
<dbReference type="EMBL" id="RXFT01000008">
    <property type="protein sequence ID" value="RUR69339.1"/>
    <property type="molecule type" value="Genomic_DNA"/>
</dbReference>
<dbReference type="OrthoDB" id="9780765at2"/>
<keyword evidence="3" id="KW-0378">Hydrolase</keyword>
<dbReference type="GO" id="GO:0016020">
    <property type="term" value="C:membrane"/>
    <property type="evidence" value="ECO:0007669"/>
    <property type="project" value="TreeGrafter"/>
</dbReference>
<dbReference type="Gene3D" id="3.40.50.1820">
    <property type="entry name" value="alpha/beta hydrolase"/>
    <property type="match status" value="1"/>
</dbReference>
<evidence type="ECO:0000256" key="1">
    <source>
        <dbReference type="SAM" id="MobiDB-lite"/>
    </source>
</evidence>
<evidence type="ECO:0000259" key="2">
    <source>
        <dbReference type="Pfam" id="PF00561"/>
    </source>
</evidence>
<feature type="region of interest" description="Disordered" evidence="1">
    <location>
        <begin position="94"/>
        <end position="136"/>
    </location>
</feature>
<dbReference type="SUPFAM" id="SSF53474">
    <property type="entry name" value="alpha/beta-Hydrolases"/>
    <property type="match status" value="1"/>
</dbReference>
<dbReference type="GO" id="GO:0016787">
    <property type="term" value="F:hydrolase activity"/>
    <property type="evidence" value="ECO:0007669"/>
    <property type="project" value="UniProtKB-KW"/>
</dbReference>
<dbReference type="InterPro" id="IPR000073">
    <property type="entry name" value="AB_hydrolase_1"/>
</dbReference>
<comment type="caution">
    <text evidence="3">The sequence shown here is derived from an EMBL/GenBank/DDBJ whole genome shotgun (WGS) entry which is preliminary data.</text>
</comment>
<proteinExistence type="predicted"/>
<dbReference type="AlphaFoldDB" id="A0A433MMM1"/>
<accession>A0A433MMM1</accession>
<dbReference type="InterPro" id="IPR029058">
    <property type="entry name" value="AB_hydrolase_fold"/>
</dbReference>
<evidence type="ECO:0000313" key="3">
    <source>
        <dbReference type="EMBL" id="RUR69339.1"/>
    </source>
</evidence>